<feature type="domain" description="Proteinase inhibitor I42 chagasin" evidence="3">
    <location>
        <begin position="5"/>
        <end position="61"/>
    </location>
</feature>
<dbReference type="Gene3D" id="2.60.40.2020">
    <property type="match status" value="1"/>
</dbReference>
<dbReference type="AlphaFoldDB" id="A0A8J8SYA5"/>
<keyword evidence="2" id="KW-0789">Thiol protease inhibitor</keyword>
<comment type="caution">
    <text evidence="4">The sequence shown here is derived from an EMBL/GenBank/DDBJ whole genome shotgun (WGS) entry which is preliminary data.</text>
</comment>
<dbReference type="InterPro" id="IPR018990">
    <property type="entry name" value="Prot_inh_I42_chagasin"/>
</dbReference>
<dbReference type="EMBL" id="RRYP01015855">
    <property type="protein sequence ID" value="TNV75317.1"/>
    <property type="molecule type" value="Genomic_DNA"/>
</dbReference>
<dbReference type="Proteomes" id="UP000785679">
    <property type="component" value="Unassembled WGS sequence"/>
</dbReference>
<name>A0A8J8SYA5_HALGN</name>
<evidence type="ECO:0000313" key="5">
    <source>
        <dbReference type="Proteomes" id="UP000785679"/>
    </source>
</evidence>
<keyword evidence="1" id="KW-0646">Protease inhibitor</keyword>
<dbReference type="Pfam" id="PF09394">
    <property type="entry name" value="Inhibitor_I42"/>
    <property type="match status" value="1"/>
</dbReference>
<gene>
    <name evidence="4" type="ORF">FGO68_gene7503</name>
</gene>
<keyword evidence="5" id="KW-1185">Reference proteome</keyword>
<dbReference type="SUPFAM" id="SSF141066">
    <property type="entry name" value="ICP-like"/>
    <property type="match status" value="1"/>
</dbReference>
<evidence type="ECO:0000259" key="3">
    <source>
        <dbReference type="Pfam" id="PF09394"/>
    </source>
</evidence>
<protein>
    <recommendedName>
        <fullName evidence="3">Proteinase inhibitor I42 chagasin domain-containing protein</fullName>
    </recommendedName>
</protein>
<evidence type="ECO:0000256" key="2">
    <source>
        <dbReference type="ARBA" id="ARBA00022704"/>
    </source>
</evidence>
<evidence type="ECO:0000256" key="1">
    <source>
        <dbReference type="ARBA" id="ARBA00022690"/>
    </source>
</evidence>
<organism evidence="4 5">
    <name type="scientific">Halteria grandinella</name>
    <dbReference type="NCBI Taxonomy" id="5974"/>
    <lineage>
        <taxon>Eukaryota</taxon>
        <taxon>Sar</taxon>
        <taxon>Alveolata</taxon>
        <taxon>Ciliophora</taxon>
        <taxon>Intramacronucleata</taxon>
        <taxon>Spirotrichea</taxon>
        <taxon>Stichotrichia</taxon>
        <taxon>Sporadotrichida</taxon>
        <taxon>Halteriidae</taxon>
        <taxon>Halteria</taxon>
    </lineage>
</organism>
<sequence>MTNLDTLRVLLYEAGSTGYTWVYNTQLTPDSDLDMIKTTYRELPGEGLGGGGKRTFIFEPTFDVFADANQDNFPKSQFVQLIYIQPWMLDQILLPDGTIDAALAEQLEIEYFLADITVEITLGQSNWCRGKWQ</sequence>
<dbReference type="InterPro" id="IPR036331">
    <property type="entry name" value="Chagasin-like_sf"/>
</dbReference>
<accession>A0A8J8SYA5</accession>
<evidence type="ECO:0000313" key="4">
    <source>
        <dbReference type="EMBL" id="TNV75317.1"/>
    </source>
</evidence>
<reference evidence="4" key="1">
    <citation type="submission" date="2019-06" db="EMBL/GenBank/DDBJ databases">
        <authorList>
            <person name="Zheng W."/>
        </authorList>
    </citation>
    <scope>NUCLEOTIDE SEQUENCE</scope>
    <source>
        <strain evidence="4">QDHG01</strain>
    </source>
</reference>
<proteinExistence type="predicted"/>
<dbReference type="GO" id="GO:0004869">
    <property type="term" value="F:cysteine-type endopeptidase inhibitor activity"/>
    <property type="evidence" value="ECO:0007669"/>
    <property type="project" value="UniProtKB-KW"/>
</dbReference>